<proteinExistence type="predicted"/>
<dbReference type="EMBL" id="QVLX01000013">
    <property type="protein sequence ID" value="RGE84625.1"/>
    <property type="molecule type" value="Genomic_DNA"/>
</dbReference>
<dbReference type="AlphaFoldDB" id="A0A3E3JYU6"/>
<keyword evidence="2 4" id="KW-0808">Transferase</keyword>
<dbReference type="PANTHER" id="PTHR44942">
    <property type="entry name" value="METHYLTRANSF_11 DOMAIN-CONTAINING PROTEIN"/>
    <property type="match status" value="1"/>
</dbReference>
<dbReference type="GO" id="GO:0008168">
    <property type="term" value="F:methyltransferase activity"/>
    <property type="evidence" value="ECO:0007669"/>
    <property type="project" value="UniProtKB-KW"/>
</dbReference>
<dbReference type="OrthoDB" id="9797252at2"/>
<dbReference type="RefSeq" id="WP_053769921.1">
    <property type="nucleotide sequence ID" value="NZ_CP094681.1"/>
</dbReference>
<dbReference type="Gene3D" id="3.40.50.150">
    <property type="entry name" value="Vaccinia Virus protein VP39"/>
    <property type="match status" value="1"/>
</dbReference>
<dbReference type="GeneID" id="97194561"/>
<name>A0A3E3JYU6_9FIRM</name>
<keyword evidence="1 4" id="KW-0489">Methyltransferase</keyword>
<keyword evidence="5" id="KW-1185">Reference proteome</keyword>
<evidence type="ECO:0000313" key="5">
    <source>
        <dbReference type="Proteomes" id="UP000261080"/>
    </source>
</evidence>
<dbReference type="SUPFAM" id="SSF53335">
    <property type="entry name" value="S-adenosyl-L-methionine-dependent methyltransferases"/>
    <property type="match status" value="1"/>
</dbReference>
<evidence type="ECO:0000256" key="1">
    <source>
        <dbReference type="ARBA" id="ARBA00022603"/>
    </source>
</evidence>
<dbReference type="GO" id="GO:0032259">
    <property type="term" value="P:methylation"/>
    <property type="evidence" value="ECO:0007669"/>
    <property type="project" value="UniProtKB-KW"/>
</dbReference>
<dbReference type="InterPro" id="IPR041698">
    <property type="entry name" value="Methyltransf_25"/>
</dbReference>
<organism evidence="4 5">
    <name type="scientific">Sellimonas intestinalis</name>
    <dbReference type="NCBI Taxonomy" id="1653434"/>
    <lineage>
        <taxon>Bacteria</taxon>
        <taxon>Bacillati</taxon>
        <taxon>Bacillota</taxon>
        <taxon>Clostridia</taxon>
        <taxon>Lachnospirales</taxon>
        <taxon>Lachnospiraceae</taxon>
        <taxon>Sellimonas</taxon>
    </lineage>
</organism>
<gene>
    <name evidence="4" type="ORF">DW016_14885</name>
</gene>
<protein>
    <submittedName>
        <fullName evidence="4">Class I SAM-dependent methyltransferase</fullName>
    </submittedName>
</protein>
<dbReference type="Proteomes" id="UP000261080">
    <property type="component" value="Unassembled WGS sequence"/>
</dbReference>
<dbReference type="InterPro" id="IPR051052">
    <property type="entry name" value="Diverse_substrate_MTase"/>
</dbReference>
<reference evidence="4 5" key="1">
    <citation type="submission" date="2018-08" db="EMBL/GenBank/DDBJ databases">
        <title>A genome reference for cultivated species of the human gut microbiota.</title>
        <authorList>
            <person name="Zou Y."/>
            <person name="Xue W."/>
            <person name="Luo G."/>
        </authorList>
    </citation>
    <scope>NUCLEOTIDE SEQUENCE [LARGE SCALE GENOMIC DNA]</scope>
    <source>
        <strain evidence="4 5">AF37-2AT</strain>
    </source>
</reference>
<dbReference type="CDD" id="cd02440">
    <property type="entry name" value="AdoMet_MTases"/>
    <property type="match status" value="1"/>
</dbReference>
<evidence type="ECO:0000256" key="2">
    <source>
        <dbReference type="ARBA" id="ARBA00022679"/>
    </source>
</evidence>
<dbReference type="InterPro" id="IPR029063">
    <property type="entry name" value="SAM-dependent_MTases_sf"/>
</dbReference>
<feature type="domain" description="Methyltransferase" evidence="3">
    <location>
        <begin position="41"/>
        <end position="131"/>
    </location>
</feature>
<dbReference type="Pfam" id="PF13649">
    <property type="entry name" value="Methyltransf_25"/>
    <property type="match status" value="1"/>
</dbReference>
<evidence type="ECO:0000259" key="3">
    <source>
        <dbReference type="Pfam" id="PF13649"/>
    </source>
</evidence>
<evidence type="ECO:0000313" key="4">
    <source>
        <dbReference type="EMBL" id="RGE84625.1"/>
    </source>
</evidence>
<sequence>MNNKQIFNYNVEVYDKARPQYPQELFKDILLYSAIGSQSKVLEIGIGTGQATKPFLNMGSIVTAIDIGDKLIDYVAEKYHSFNNFHAICDDFVKYDFNHSRFDLIICATAFHWLPKDLAYKKIMALLKPGGTAALFWNHPFPNRTTDVSNLVNQKVYEKYRPESKPPIEFSEADCSQRCEELVKYGFFDVQTKLYHRVRTLTSDEYISLIKTYSDHRKLPVNRQVEFENAMKEELDKIGGKINIYDTLDLYLGRR</sequence>
<dbReference type="PANTHER" id="PTHR44942:SF4">
    <property type="entry name" value="METHYLTRANSFERASE TYPE 11 DOMAIN-CONTAINING PROTEIN"/>
    <property type="match status" value="1"/>
</dbReference>
<accession>A0A3E3JYU6</accession>
<comment type="caution">
    <text evidence="4">The sequence shown here is derived from an EMBL/GenBank/DDBJ whole genome shotgun (WGS) entry which is preliminary data.</text>
</comment>